<proteinExistence type="predicted"/>
<dbReference type="OrthoDB" id="798552at2"/>
<feature type="chain" id="PRO_5011565129" evidence="1">
    <location>
        <begin position="21"/>
        <end position="197"/>
    </location>
</feature>
<keyword evidence="3" id="KW-1185">Reference proteome</keyword>
<dbReference type="EMBL" id="FNZR01000006">
    <property type="protein sequence ID" value="SEL49255.1"/>
    <property type="molecule type" value="Genomic_DNA"/>
</dbReference>
<reference evidence="3" key="1">
    <citation type="submission" date="2016-10" db="EMBL/GenBank/DDBJ databases">
        <authorList>
            <person name="Varghese N."/>
            <person name="Submissions S."/>
        </authorList>
    </citation>
    <scope>NUCLEOTIDE SEQUENCE [LARGE SCALE GENOMIC DNA]</scope>
    <source>
        <strain evidence="3">Jip14</strain>
    </source>
</reference>
<evidence type="ECO:0000256" key="1">
    <source>
        <dbReference type="SAM" id="SignalP"/>
    </source>
</evidence>
<dbReference type="AlphaFoldDB" id="A0A1H7QNS3"/>
<keyword evidence="1" id="KW-0732">Signal</keyword>
<organism evidence="2 3">
    <name type="scientific">Parapedobacter koreensis</name>
    <dbReference type="NCBI Taxonomy" id="332977"/>
    <lineage>
        <taxon>Bacteria</taxon>
        <taxon>Pseudomonadati</taxon>
        <taxon>Bacteroidota</taxon>
        <taxon>Sphingobacteriia</taxon>
        <taxon>Sphingobacteriales</taxon>
        <taxon>Sphingobacteriaceae</taxon>
        <taxon>Parapedobacter</taxon>
    </lineage>
</organism>
<dbReference type="RefSeq" id="WP_090606538.1">
    <property type="nucleotide sequence ID" value="NZ_FNZR01000006.1"/>
</dbReference>
<sequence>MKTFVLSTLIAVAATGNTLAGTIGIPHVKRIEMTELTENATRIDAFKSQLAFHQRNVNVLWNQYELAVDRIHNSRGNHAELDRDKAFFIGVYQQDIQNGIRVEGSQQAIAEIEARYEQAHLDRDIQEAKQLVRLQTQLKVELTKEMKAFEKAKRKNTALADAETLRLLQEVEHYLVQSVKRADDLIANGGATAVAAR</sequence>
<accession>A0A1H7QNS3</accession>
<evidence type="ECO:0000313" key="3">
    <source>
        <dbReference type="Proteomes" id="UP000198916"/>
    </source>
</evidence>
<gene>
    <name evidence="2" type="ORF">SAMN05421740_10614</name>
</gene>
<protein>
    <submittedName>
        <fullName evidence="2">Uncharacterized protein</fullName>
    </submittedName>
</protein>
<feature type="signal peptide" evidence="1">
    <location>
        <begin position="1"/>
        <end position="20"/>
    </location>
</feature>
<name>A0A1H7QNS3_9SPHI</name>
<evidence type="ECO:0000313" key="2">
    <source>
        <dbReference type="EMBL" id="SEL49255.1"/>
    </source>
</evidence>
<dbReference type="Proteomes" id="UP000198916">
    <property type="component" value="Unassembled WGS sequence"/>
</dbReference>